<dbReference type="CDD" id="cd14686">
    <property type="entry name" value="bZIP"/>
    <property type="match status" value="1"/>
</dbReference>
<evidence type="ECO:0000313" key="3">
    <source>
        <dbReference type="EMBL" id="KAG1308806.1"/>
    </source>
</evidence>
<name>A0A9P6XA04_RHIOR</name>
<organism evidence="3 4">
    <name type="scientific">Rhizopus oryzae</name>
    <name type="common">Mucormycosis agent</name>
    <name type="synonym">Rhizopus arrhizus var. delemar</name>
    <dbReference type="NCBI Taxonomy" id="64495"/>
    <lineage>
        <taxon>Eukaryota</taxon>
        <taxon>Fungi</taxon>
        <taxon>Fungi incertae sedis</taxon>
        <taxon>Mucoromycota</taxon>
        <taxon>Mucoromycotina</taxon>
        <taxon>Mucoromycetes</taxon>
        <taxon>Mucorales</taxon>
        <taxon>Mucorineae</taxon>
        <taxon>Rhizopodaceae</taxon>
        <taxon>Rhizopus</taxon>
    </lineage>
</organism>
<proteinExistence type="predicted"/>
<dbReference type="InterPro" id="IPR046347">
    <property type="entry name" value="bZIP_sf"/>
</dbReference>
<evidence type="ECO:0000259" key="2">
    <source>
        <dbReference type="PROSITE" id="PS50217"/>
    </source>
</evidence>
<dbReference type="InterPro" id="IPR021833">
    <property type="entry name" value="DUF3425"/>
</dbReference>
<dbReference type="PANTHER" id="PTHR38116">
    <property type="entry name" value="CHROMOSOME 7, WHOLE GENOME SHOTGUN SEQUENCE"/>
    <property type="match status" value="1"/>
</dbReference>
<dbReference type="EMBL" id="JAANQT010000729">
    <property type="protein sequence ID" value="KAG1308806.1"/>
    <property type="molecule type" value="Genomic_DNA"/>
</dbReference>
<evidence type="ECO:0000256" key="1">
    <source>
        <dbReference type="SAM" id="MobiDB-lite"/>
    </source>
</evidence>
<feature type="compositionally biased region" description="Polar residues" evidence="1">
    <location>
        <begin position="193"/>
        <end position="207"/>
    </location>
</feature>
<dbReference type="GO" id="GO:0003700">
    <property type="term" value="F:DNA-binding transcription factor activity"/>
    <property type="evidence" value="ECO:0007669"/>
    <property type="project" value="InterPro"/>
</dbReference>
<accession>A0A9P6XA04</accession>
<dbReference type="Proteomes" id="UP000716291">
    <property type="component" value="Unassembled WGS sequence"/>
</dbReference>
<keyword evidence="4" id="KW-1185">Reference proteome</keyword>
<comment type="caution">
    <text evidence="3">The sequence shown here is derived from an EMBL/GenBank/DDBJ whole genome shotgun (WGS) entry which is preliminary data.</text>
</comment>
<dbReference type="Pfam" id="PF07716">
    <property type="entry name" value="bZIP_2"/>
    <property type="match status" value="1"/>
</dbReference>
<dbReference type="PROSITE" id="PS50217">
    <property type="entry name" value="BZIP"/>
    <property type="match status" value="1"/>
</dbReference>
<dbReference type="InterPro" id="IPR004827">
    <property type="entry name" value="bZIP"/>
</dbReference>
<dbReference type="SMART" id="SM00338">
    <property type="entry name" value="BRLZ"/>
    <property type="match status" value="1"/>
</dbReference>
<dbReference type="SUPFAM" id="SSF57959">
    <property type="entry name" value="Leucine zipper domain"/>
    <property type="match status" value="1"/>
</dbReference>
<dbReference type="Gene3D" id="1.20.5.170">
    <property type="match status" value="1"/>
</dbReference>
<feature type="region of interest" description="Disordered" evidence="1">
    <location>
        <begin position="23"/>
        <end position="72"/>
    </location>
</feature>
<feature type="domain" description="BZIP" evidence="2">
    <location>
        <begin position="49"/>
        <end position="108"/>
    </location>
</feature>
<gene>
    <name evidence="3" type="ORF">G6F64_005778</name>
</gene>
<feature type="region of interest" description="Disordered" evidence="1">
    <location>
        <begin position="190"/>
        <end position="219"/>
    </location>
</feature>
<sequence>MSTTSESSQGQFSFYHFDQASDFGIETENGERIKKKKRPGRKPNPPSAEKRRAQNRAAQKAYRQRHREKRENVEKTLEDYKKENEALKRKCAQTEFEANYLRAIVLQLTLTSLVQQGSVAHAWVSEDSELDMPSLLKMMLDRNKHIARLSKAFRALFQTDSVLSCGKKLSKNMNSVAISRKQDILSEAIPSDNLENIPSGDSENISLDGSEGGATPHHDHSLILHKKPLKSVLTQPPSLQTADDFIHMSPLQALHISRIQLKFTSIMGTDMIASLKPTALQRIIPHDIRIDYIPVSSIRDRMILFQDYYDADDCFQYLAQTVLFTGGDVRNIKNWTLHPDYSSKFWFISHLFIDQVEINQIDKHIEALLVQTSDAGE</sequence>
<dbReference type="Pfam" id="PF11905">
    <property type="entry name" value="DUF3425"/>
    <property type="match status" value="1"/>
</dbReference>
<protein>
    <recommendedName>
        <fullName evidence="2">BZIP domain-containing protein</fullName>
    </recommendedName>
</protein>
<dbReference type="AlphaFoldDB" id="A0A9P6XA04"/>
<reference evidence="3" key="1">
    <citation type="journal article" date="2020" name="Microb. Genom.">
        <title>Genetic diversity of clinical and environmental Mucorales isolates obtained from an investigation of mucormycosis cases among solid organ transplant recipients.</title>
        <authorList>
            <person name="Nguyen M.H."/>
            <person name="Kaul D."/>
            <person name="Muto C."/>
            <person name="Cheng S.J."/>
            <person name="Richter R.A."/>
            <person name="Bruno V.M."/>
            <person name="Liu G."/>
            <person name="Beyhan S."/>
            <person name="Sundermann A.J."/>
            <person name="Mounaud S."/>
            <person name="Pasculle A.W."/>
            <person name="Nierman W.C."/>
            <person name="Driscoll E."/>
            <person name="Cumbie R."/>
            <person name="Clancy C.J."/>
            <person name="Dupont C.L."/>
        </authorList>
    </citation>
    <scope>NUCLEOTIDE SEQUENCE</scope>
    <source>
        <strain evidence="3">GL11</strain>
    </source>
</reference>
<evidence type="ECO:0000313" key="4">
    <source>
        <dbReference type="Proteomes" id="UP000716291"/>
    </source>
</evidence>
<dbReference type="PANTHER" id="PTHR38116:SF9">
    <property type="entry name" value="BZIP DOMAIN-CONTAINING PROTEIN"/>
    <property type="match status" value="1"/>
</dbReference>
<dbReference type="PROSITE" id="PS00036">
    <property type="entry name" value="BZIP_BASIC"/>
    <property type="match status" value="1"/>
</dbReference>